<keyword evidence="3" id="KW-0732">Signal</keyword>
<proteinExistence type="inferred from homology"/>
<protein>
    <submittedName>
        <fullName evidence="8">RagB/SusD family nutrient uptake outer membrane protein</fullName>
    </submittedName>
</protein>
<dbReference type="SUPFAM" id="SSF48452">
    <property type="entry name" value="TPR-like"/>
    <property type="match status" value="1"/>
</dbReference>
<name>A0ABR7D606_9BACT</name>
<evidence type="ECO:0000259" key="6">
    <source>
        <dbReference type="Pfam" id="PF07980"/>
    </source>
</evidence>
<gene>
    <name evidence="8" type="ORF">H8S64_19975</name>
</gene>
<comment type="subcellular location">
    <subcellularLocation>
        <location evidence="1">Cell outer membrane</location>
    </subcellularLocation>
</comment>
<dbReference type="InterPro" id="IPR033985">
    <property type="entry name" value="SusD-like_N"/>
</dbReference>
<keyword evidence="4" id="KW-0472">Membrane</keyword>
<dbReference type="Pfam" id="PF07980">
    <property type="entry name" value="SusD_RagB"/>
    <property type="match status" value="1"/>
</dbReference>
<dbReference type="InterPro" id="IPR012944">
    <property type="entry name" value="SusD_RagB_dom"/>
</dbReference>
<dbReference type="EMBL" id="JACOOH010000010">
    <property type="protein sequence ID" value="MBC5623379.1"/>
    <property type="molecule type" value="Genomic_DNA"/>
</dbReference>
<dbReference type="InterPro" id="IPR011990">
    <property type="entry name" value="TPR-like_helical_dom_sf"/>
</dbReference>
<keyword evidence="5" id="KW-0998">Cell outer membrane</keyword>
<evidence type="ECO:0000259" key="7">
    <source>
        <dbReference type="Pfam" id="PF14322"/>
    </source>
</evidence>
<dbReference type="Pfam" id="PF14322">
    <property type="entry name" value="SusD-like_3"/>
    <property type="match status" value="1"/>
</dbReference>
<evidence type="ECO:0000256" key="4">
    <source>
        <dbReference type="ARBA" id="ARBA00023136"/>
    </source>
</evidence>
<evidence type="ECO:0000256" key="2">
    <source>
        <dbReference type="ARBA" id="ARBA00006275"/>
    </source>
</evidence>
<comment type="similarity">
    <text evidence="2">Belongs to the SusD family.</text>
</comment>
<comment type="caution">
    <text evidence="8">The sequence shown here is derived from an EMBL/GenBank/DDBJ whole genome shotgun (WGS) entry which is preliminary data.</text>
</comment>
<reference evidence="8 9" key="1">
    <citation type="submission" date="2020-08" db="EMBL/GenBank/DDBJ databases">
        <title>Genome public.</title>
        <authorList>
            <person name="Liu C."/>
            <person name="Sun Q."/>
        </authorList>
    </citation>
    <scope>NUCLEOTIDE SEQUENCE [LARGE SCALE GENOMIC DNA]</scope>
    <source>
        <strain evidence="8 9">NSJ-56</strain>
    </source>
</reference>
<evidence type="ECO:0000256" key="3">
    <source>
        <dbReference type="ARBA" id="ARBA00022729"/>
    </source>
</evidence>
<dbReference type="Gene3D" id="1.25.40.390">
    <property type="match status" value="1"/>
</dbReference>
<dbReference type="RefSeq" id="WP_186978444.1">
    <property type="nucleotide sequence ID" value="NZ_JACOOH010000010.1"/>
</dbReference>
<organism evidence="8 9">
    <name type="scientific">Butyricimonas hominis</name>
    <dbReference type="NCBI Taxonomy" id="2763032"/>
    <lineage>
        <taxon>Bacteria</taxon>
        <taxon>Pseudomonadati</taxon>
        <taxon>Bacteroidota</taxon>
        <taxon>Bacteroidia</taxon>
        <taxon>Bacteroidales</taxon>
        <taxon>Odoribacteraceae</taxon>
        <taxon>Butyricimonas</taxon>
    </lineage>
</organism>
<accession>A0ABR7D606</accession>
<feature type="domain" description="SusD-like N-terminal" evidence="7">
    <location>
        <begin position="74"/>
        <end position="189"/>
    </location>
</feature>
<evidence type="ECO:0000256" key="1">
    <source>
        <dbReference type="ARBA" id="ARBA00004442"/>
    </source>
</evidence>
<evidence type="ECO:0000256" key="5">
    <source>
        <dbReference type="ARBA" id="ARBA00023237"/>
    </source>
</evidence>
<evidence type="ECO:0000313" key="9">
    <source>
        <dbReference type="Proteomes" id="UP000646484"/>
    </source>
</evidence>
<evidence type="ECO:0000313" key="8">
    <source>
        <dbReference type="EMBL" id="MBC5623379.1"/>
    </source>
</evidence>
<keyword evidence="9" id="KW-1185">Reference proteome</keyword>
<sequence>MKSILYIFIPFVFILNSCSGSFLTEEPEISVTNNNFWKTDQDFQAATMGLHSLLRAAHGTIIVQYRDRGLIFDNLATWQNPSNNELSKSWALDRAQLDWRPEYKVVTFANEIIYNLKKGNLAEERYNYYMGQALVSRAYMYFYIIRVWGDAPLILDSEDTGEIGRTAWQEIAGQCITDLREAAKLLPHADALEDVNGEMITSKQIASRGTAHAILAHLYAWKATLNKEPELNQLALAECDTVLSYKYYQLAGNIHDVCETVMLGNSSEGIFELDYRDTDFDFVTSGSRLAAYCQSFPVVPLSTPQTTRRNLRINNTTVYALYPDVNDDRRKEYFYELDYYNSQSTSITQGAAYIQKLRHYSKYTDGTQVGRLKSYLDNEIVIRLADIILLRAELKEKTGDRIGAEADLNVIRQRANTSVYDESEGSLREAIQDERDRELFLEGINTRYFDMVRNGMFREKLRGKFKTLTDQDVADGALFLPVGSIAFSNNTRMIQTTYWKRNGYPHK</sequence>
<dbReference type="Proteomes" id="UP000646484">
    <property type="component" value="Unassembled WGS sequence"/>
</dbReference>
<feature type="domain" description="RagB/SusD" evidence="6">
    <location>
        <begin position="327"/>
        <end position="474"/>
    </location>
</feature>